<proteinExistence type="inferred from homology"/>
<dbReference type="AlphaFoldDB" id="A0A7S0WS28"/>
<feature type="domain" description="Band 7" evidence="4">
    <location>
        <begin position="89"/>
        <end position="247"/>
    </location>
</feature>
<dbReference type="InterPro" id="IPR001972">
    <property type="entry name" value="Stomatin_HflK_fam"/>
</dbReference>
<name>A0A7S0WS28_9CHLO</name>
<organism evidence="5">
    <name type="scientific">Chlamydomonas leiostraca</name>
    <dbReference type="NCBI Taxonomy" id="1034604"/>
    <lineage>
        <taxon>Eukaryota</taxon>
        <taxon>Viridiplantae</taxon>
        <taxon>Chlorophyta</taxon>
        <taxon>core chlorophytes</taxon>
        <taxon>Chlorophyceae</taxon>
        <taxon>CS clade</taxon>
        <taxon>Chlamydomonadales</taxon>
        <taxon>Chlamydomonadaceae</taxon>
        <taxon>Chlamydomonas</taxon>
    </lineage>
</organism>
<dbReference type="FunFam" id="3.30.479.30:FF:000004">
    <property type="entry name" value="Putative membrane protease family, stomatin"/>
    <property type="match status" value="1"/>
</dbReference>
<dbReference type="PRINTS" id="PR00721">
    <property type="entry name" value="STOMATIN"/>
</dbReference>
<keyword evidence="3" id="KW-0496">Mitochondrion</keyword>
<dbReference type="PANTHER" id="PTHR43327">
    <property type="entry name" value="STOMATIN-LIKE PROTEIN 2, MITOCHONDRIAL"/>
    <property type="match status" value="1"/>
</dbReference>
<protein>
    <recommendedName>
        <fullName evidence="4">Band 7 domain-containing protein</fullName>
    </recommendedName>
</protein>
<reference evidence="5" key="1">
    <citation type="submission" date="2021-01" db="EMBL/GenBank/DDBJ databases">
        <authorList>
            <person name="Corre E."/>
            <person name="Pelletier E."/>
            <person name="Niang G."/>
            <person name="Scheremetjew M."/>
            <person name="Finn R."/>
            <person name="Kale V."/>
            <person name="Holt S."/>
            <person name="Cochrane G."/>
            <person name="Meng A."/>
            <person name="Brown T."/>
            <person name="Cohen L."/>
        </authorList>
    </citation>
    <scope>NUCLEOTIDE SEQUENCE</scope>
    <source>
        <strain evidence="5">SAG 11-49</strain>
    </source>
</reference>
<comment type="subcellular location">
    <subcellularLocation>
        <location evidence="1">Mitochondrion</location>
    </subcellularLocation>
</comment>
<dbReference type="GO" id="GO:0005739">
    <property type="term" value="C:mitochondrion"/>
    <property type="evidence" value="ECO:0007669"/>
    <property type="project" value="UniProtKB-SubCell"/>
</dbReference>
<gene>
    <name evidence="5" type="ORF">CLEI1391_LOCUS9781</name>
</gene>
<dbReference type="SMART" id="SM00244">
    <property type="entry name" value="PHB"/>
    <property type="match status" value="1"/>
</dbReference>
<dbReference type="InterPro" id="IPR032435">
    <property type="entry name" value="STML2-like_C"/>
</dbReference>
<evidence type="ECO:0000259" key="4">
    <source>
        <dbReference type="SMART" id="SM00244"/>
    </source>
</evidence>
<dbReference type="EMBL" id="HBFB01017441">
    <property type="protein sequence ID" value="CAD8680798.1"/>
    <property type="molecule type" value="Transcribed_RNA"/>
</dbReference>
<evidence type="ECO:0000313" key="5">
    <source>
        <dbReference type="EMBL" id="CAD8680798.1"/>
    </source>
</evidence>
<dbReference type="SUPFAM" id="SSF117892">
    <property type="entry name" value="Band 7/SPFH domain"/>
    <property type="match status" value="1"/>
</dbReference>
<dbReference type="CDD" id="cd08829">
    <property type="entry name" value="SPFH_paraslipin"/>
    <property type="match status" value="1"/>
</dbReference>
<dbReference type="InterPro" id="IPR050710">
    <property type="entry name" value="Band7/mec-2_domain"/>
</dbReference>
<sequence length="443" mass="45843">MSRRAALLLVRNAGLALRSDLQPYAMMGPSLTRGAAASVQLLNGSLLVSSHNSTPQIRSFQTSSASAQASRQWRGPESAYQPLQPPVNIGVVIVPEKTAYVVERFGKYHSTLGAGLHFLLPVVDAIAYVHSLKELALSITQQTAITKDNVTITIDGVLYIKVVDPHKASYGVDNALYAVSQLAQTTMRSELGKITLDKTFEEREALNANIVASINGAAEAWGLTCMRYEIKDILPPRGIVQAMELQAEAERRKRASILESEGARQSSINVAEGSKQQVILASEASKQEAINRAAGEAEAILRTSAATAQAIQSVAAALKSGGGSDAAALMVAEKYVQAFSNVAKQSTTLLLPAHTSDPASFIAQALSVYKASTNTTNTGSGSTDSAASSGAAGAGAVGATNAGPAGLTGGIRRGLATVSGPVGAAAAGIPEAVFSLDKAKSQG</sequence>
<dbReference type="InterPro" id="IPR001107">
    <property type="entry name" value="Band_7"/>
</dbReference>
<evidence type="ECO:0000256" key="1">
    <source>
        <dbReference type="ARBA" id="ARBA00004173"/>
    </source>
</evidence>
<dbReference type="InterPro" id="IPR036013">
    <property type="entry name" value="Band_7/SPFH_dom_sf"/>
</dbReference>
<dbReference type="GO" id="GO:0005886">
    <property type="term" value="C:plasma membrane"/>
    <property type="evidence" value="ECO:0007669"/>
    <property type="project" value="UniProtKB-ARBA"/>
</dbReference>
<accession>A0A7S0WS28</accession>
<evidence type="ECO:0000256" key="2">
    <source>
        <dbReference type="ARBA" id="ARBA00008164"/>
    </source>
</evidence>
<comment type="similarity">
    <text evidence="2">Belongs to the band 7/mec-2 family.</text>
</comment>
<dbReference type="Gene3D" id="3.30.479.30">
    <property type="entry name" value="Band 7 domain"/>
    <property type="match status" value="1"/>
</dbReference>
<dbReference type="GO" id="GO:0007005">
    <property type="term" value="P:mitochondrion organization"/>
    <property type="evidence" value="ECO:0007669"/>
    <property type="project" value="TreeGrafter"/>
</dbReference>
<evidence type="ECO:0000256" key="3">
    <source>
        <dbReference type="ARBA" id="ARBA00023128"/>
    </source>
</evidence>
<dbReference type="PANTHER" id="PTHR43327:SF10">
    <property type="entry name" value="STOMATIN-LIKE PROTEIN 2, MITOCHONDRIAL"/>
    <property type="match status" value="1"/>
</dbReference>
<dbReference type="Pfam" id="PF16200">
    <property type="entry name" value="Band_7_C"/>
    <property type="match status" value="1"/>
</dbReference>
<dbReference type="Pfam" id="PF01145">
    <property type="entry name" value="Band_7"/>
    <property type="match status" value="1"/>
</dbReference>
<dbReference type="GO" id="GO:0098552">
    <property type="term" value="C:side of membrane"/>
    <property type="evidence" value="ECO:0007669"/>
    <property type="project" value="UniProtKB-ARBA"/>
</dbReference>